<dbReference type="OrthoDB" id="9148007at2"/>
<sequence>MALDSKRLRQVTNNLKKSLDNWDFKKAIAASKDETQTRDNLIHTFLNHLNYKKIDHYTHEYYADMADKKNRRVDIAITLGKKDPVMLVECKSVTTNLNDNHFRQLNEYCLYTPSAKIGIVTNGIIYNFHAIDIKQKKGLNPKPFFTFNLLTYETADIEKLALFNHQNLEIKDILVEAEDIYFLDEFDNALYQTLSNPSDDLAKLIYKNMGGQRSSDKILNQIKLLVNSVSIKTALDKVIRKEIADSNSGIITTDEEIKAYNVVKTILAMSTKIKEPQLTRIKFRDMKNKFAIIVDENQTKNICSFVFKEKVKTIEINGFRYDLEEVTVASITKLKKELLDSALNNLGLIV</sequence>
<protein>
    <recommendedName>
        <fullName evidence="1">Type I restriction enzyme R protein N-terminal domain-containing protein</fullName>
    </recommendedName>
</protein>
<dbReference type="Proteomes" id="UP000296862">
    <property type="component" value="Chromosome"/>
</dbReference>
<dbReference type="InterPro" id="IPR029464">
    <property type="entry name" value="HSDR_N"/>
</dbReference>
<reference evidence="2 3" key="1">
    <citation type="submission" date="2019-04" db="EMBL/GenBank/DDBJ databases">
        <title>Flavobacterium sp. GS03.</title>
        <authorList>
            <person name="Kim H."/>
        </authorList>
    </citation>
    <scope>NUCLEOTIDE SEQUENCE [LARGE SCALE GENOMIC DNA]</scope>
    <source>
        <strain evidence="2 3">GS03</strain>
    </source>
</reference>
<proteinExistence type="predicted"/>
<evidence type="ECO:0000313" key="2">
    <source>
        <dbReference type="EMBL" id="QBZ98533.1"/>
    </source>
</evidence>
<evidence type="ECO:0000259" key="1">
    <source>
        <dbReference type="Pfam" id="PF13588"/>
    </source>
</evidence>
<dbReference type="AlphaFoldDB" id="A0A4P7PWY9"/>
<keyword evidence="3" id="KW-1185">Reference proteome</keyword>
<dbReference type="KEGG" id="fsn:GS03_02041"/>
<dbReference type="EMBL" id="CP038810">
    <property type="protein sequence ID" value="QBZ98533.1"/>
    <property type="molecule type" value="Genomic_DNA"/>
</dbReference>
<accession>A0A4P7PWY9</accession>
<organism evidence="2 3">
    <name type="scientific">Flavobacterium sangjuense</name>
    <dbReference type="NCBI Taxonomy" id="2518177"/>
    <lineage>
        <taxon>Bacteria</taxon>
        <taxon>Pseudomonadati</taxon>
        <taxon>Bacteroidota</taxon>
        <taxon>Flavobacteriia</taxon>
        <taxon>Flavobacteriales</taxon>
        <taxon>Flavobacteriaceae</taxon>
        <taxon>Flavobacterium</taxon>
    </lineage>
</organism>
<evidence type="ECO:0000313" key="3">
    <source>
        <dbReference type="Proteomes" id="UP000296862"/>
    </source>
</evidence>
<name>A0A4P7PWY9_9FLAO</name>
<feature type="domain" description="Type I restriction enzyme R protein N-terminal" evidence="1">
    <location>
        <begin position="34"/>
        <end position="136"/>
    </location>
</feature>
<dbReference type="Pfam" id="PF13588">
    <property type="entry name" value="HSDR_N_2"/>
    <property type="match status" value="1"/>
</dbReference>
<dbReference type="RefSeq" id="WP_136152430.1">
    <property type="nucleotide sequence ID" value="NZ_CP038810.1"/>
</dbReference>
<gene>
    <name evidence="2" type="ORF">GS03_02041</name>
</gene>